<gene>
    <name evidence="5" type="ORF">ENJ61_08690</name>
</gene>
<dbReference type="GO" id="GO:0009116">
    <property type="term" value="P:nucleoside metabolic process"/>
    <property type="evidence" value="ECO:0007669"/>
    <property type="project" value="InterPro"/>
</dbReference>
<dbReference type="CDD" id="cd00436">
    <property type="entry name" value="UP_TbUP-like"/>
    <property type="match status" value="1"/>
</dbReference>
<evidence type="ECO:0000256" key="1">
    <source>
        <dbReference type="ARBA" id="ARBA00011888"/>
    </source>
</evidence>
<evidence type="ECO:0000256" key="2">
    <source>
        <dbReference type="ARBA" id="ARBA00021980"/>
    </source>
</evidence>
<comment type="catalytic activity">
    <reaction evidence="3">
        <text>uridine + phosphate = alpha-D-ribose 1-phosphate + uracil</text>
        <dbReference type="Rhea" id="RHEA:24388"/>
        <dbReference type="ChEBI" id="CHEBI:16704"/>
        <dbReference type="ChEBI" id="CHEBI:17568"/>
        <dbReference type="ChEBI" id="CHEBI:43474"/>
        <dbReference type="ChEBI" id="CHEBI:57720"/>
        <dbReference type="EC" id="2.4.2.3"/>
    </reaction>
</comment>
<dbReference type="EC" id="2.4.2.3" evidence="1"/>
<dbReference type="SUPFAM" id="SSF53167">
    <property type="entry name" value="Purine and uridine phosphorylases"/>
    <property type="match status" value="1"/>
</dbReference>
<evidence type="ECO:0000259" key="4">
    <source>
        <dbReference type="Pfam" id="PF01048"/>
    </source>
</evidence>
<proteinExistence type="predicted"/>
<dbReference type="EMBL" id="DRNB01000326">
    <property type="protein sequence ID" value="HHJ64966.1"/>
    <property type="molecule type" value="Genomic_DNA"/>
</dbReference>
<feature type="domain" description="Nucleoside phosphorylase" evidence="4">
    <location>
        <begin position="25"/>
        <end position="301"/>
    </location>
</feature>
<dbReference type="InterPro" id="IPR000845">
    <property type="entry name" value="Nucleoside_phosphorylase_d"/>
</dbReference>
<evidence type="ECO:0000313" key="5">
    <source>
        <dbReference type="EMBL" id="HHJ64966.1"/>
    </source>
</evidence>
<sequence>MADLPVIDGRVYHLSLRPGELAEDILIVGDPRRADFIKDSFLKDVELRREHRGLVTVTGYTEWGQRVSVTTSGMGTPSLEIVINEVVALHEIDFGTMKRRENPPVLNVIRVGTSGGLQRDTELGTPVVTAYAVGLDNTGLFYDVPYPDGTCALLEEKVREKIEELVKRSSRFKGRIHPYASKAHPEVVKALVASAEELGVKVRVGVTVSNSGFFANQGRVLFRIPPTVPDIDLHLADVDTGTGLRIENMEMEASFLLHFLHPLGHRGGVICPVIDRRPTEEFLYNYQDAVRRSAEIALRALGRLRGWI</sequence>
<accession>A0A7C5L8F8</accession>
<protein>
    <recommendedName>
        <fullName evidence="2">Uridine phosphorylase</fullName>
        <ecNumber evidence="1">2.4.2.3</ecNumber>
    </recommendedName>
</protein>
<dbReference type="Proteomes" id="UP000885792">
    <property type="component" value="Unassembled WGS sequence"/>
</dbReference>
<name>A0A7C5L8F8_AQUAO</name>
<dbReference type="InterPro" id="IPR035994">
    <property type="entry name" value="Nucleoside_phosphorylase_sf"/>
</dbReference>
<dbReference type="GO" id="GO:0004850">
    <property type="term" value="F:uridine phosphorylase activity"/>
    <property type="evidence" value="ECO:0007669"/>
    <property type="project" value="UniProtKB-EC"/>
</dbReference>
<dbReference type="PANTHER" id="PTHR43691">
    <property type="entry name" value="URIDINE PHOSPHORYLASE"/>
    <property type="match status" value="1"/>
</dbReference>
<dbReference type="GO" id="GO:0005829">
    <property type="term" value="C:cytosol"/>
    <property type="evidence" value="ECO:0007669"/>
    <property type="project" value="TreeGrafter"/>
</dbReference>
<evidence type="ECO:0000256" key="3">
    <source>
        <dbReference type="ARBA" id="ARBA00048447"/>
    </source>
</evidence>
<comment type="caution">
    <text evidence="5">The sequence shown here is derived from an EMBL/GenBank/DDBJ whole genome shotgun (WGS) entry which is preliminary data.</text>
</comment>
<reference evidence="5" key="1">
    <citation type="journal article" date="2020" name="mSystems">
        <title>Genome- and Community-Level Interaction Insights into Carbon Utilization and Element Cycling Functions of Hydrothermarchaeota in Hydrothermal Sediment.</title>
        <authorList>
            <person name="Zhou Z."/>
            <person name="Liu Y."/>
            <person name="Xu W."/>
            <person name="Pan J."/>
            <person name="Luo Z.H."/>
            <person name="Li M."/>
        </authorList>
    </citation>
    <scope>NUCLEOTIDE SEQUENCE [LARGE SCALE GENOMIC DNA]</scope>
    <source>
        <strain evidence="5">HyVt-501</strain>
    </source>
</reference>
<dbReference type="PANTHER" id="PTHR43691:SF11">
    <property type="entry name" value="FI09636P-RELATED"/>
    <property type="match status" value="1"/>
</dbReference>
<dbReference type="Pfam" id="PF01048">
    <property type="entry name" value="PNP_UDP_1"/>
    <property type="match status" value="1"/>
</dbReference>
<organism evidence="5">
    <name type="scientific">Aquifex aeolicus</name>
    <dbReference type="NCBI Taxonomy" id="63363"/>
    <lineage>
        <taxon>Bacteria</taxon>
        <taxon>Pseudomonadati</taxon>
        <taxon>Aquificota</taxon>
        <taxon>Aquificia</taxon>
        <taxon>Aquificales</taxon>
        <taxon>Aquificaceae</taxon>
        <taxon>Aquifex</taxon>
    </lineage>
</organism>
<dbReference type="AlphaFoldDB" id="A0A7C5L8F8"/>
<dbReference type="Gene3D" id="3.40.50.1580">
    <property type="entry name" value="Nucleoside phosphorylase domain"/>
    <property type="match status" value="1"/>
</dbReference>